<comment type="caution">
    <text evidence="2">The sequence shown here is derived from an EMBL/GenBank/DDBJ whole genome shotgun (WGS) entry which is preliminary data.</text>
</comment>
<dbReference type="OrthoDB" id="3544409at2"/>
<dbReference type="Proteomes" id="UP000316706">
    <property type="component" value="Unassembled WGS sequence"/>
</dbReference>
<keyword evidence="1" id="KW-0472">Membrane</keyword>
<evidence type="ECO:0008006" key="4">
    <source>
        <dbReference type="Google" id="ProtNLM"/>
    </source>
</evidence>
<keyword evidence="3" id="KW-1185">Reference proteome</keyword>
<dbReference type="AlphaFoldDB" id="A0A543I9W1"/>
<sequence length="134" mass="13850">MSGYGGSPPPGWQDPYGGSQGWGGDPYAADPYAAGYGYGPPGMPTKPPNNGSTVAALVCNIVSVVLCCGVLSIPGVVTSAIAMGRMHSDPESARRLTTWSWVLFGISVVLGLIVIVIYVVAVVYAESNGYDSTY</sequence>
<protein>
    <recommendedName>
        <fullName evidence="4">Interferon-induced transmembrane protein</fullName>
    </recommendedName>
</protein>
<feature type="transmembrane region" description="Helical" evidence="1">
    <location>
        <begin position="54"/>
        <end position="81"/>
    </location>
</feature>
<organism evidence="2 3">
    <name type="scientific">Actinomadura hallensis</name>
    <dbReference type="NCBI Taxonomy" id="337895"/>
    <lineage>
        <taxon>Bacteria</taxon>
        <taxon>Bacillati</taxon>
        <taxon>Actinomycetota</taxon>
        <taxon>Actinomycetes</taxon>
        <taxon>Streptosporangiales</taxon>
        <taxon>Thermomonosporaceae</taxon>
        <taxon>Actinomadura</taxon>
    </lineage>
</organism>
<name>A0A543I9W1_9ACTN</name>
<dbReference type="RefSeq" id="WP_141966367.1">
    <property type="nucleotide sequence ID" value="NZ_VFPO01000001.1"/>
</dbReference>
<proteinExistence type="predicted"/>
<keyword evidence="1" id="KW-1133">Transmembrane helix</keyword>
<evidence type="ECO:0000313" key="2">
    <source>
        <dbReference type="EMBL" id="TQM67353.1"/>
    </source>
</evidence>
<accession>A0A543I9W1</accession>
<evidence type="ECO:0000313" key="3">
    <source>
        <dbReference type="Proteomes" id="UP000316706"/>
    </source>
</evidence>
<feature type="transmembrane region" description="Helical" evidence="1">
    <location>
        <begin position="101"/>
        <end position="125"/>
    </location>
</feature>
<reference evidence="2 3" key="1">
    <citation type="submission" date="2019-06" db="EMBL/GenBank/DDBJ databases">
        <title>Sequencing the genomes of 1000 actinobacteria strains.</title>
        <authorList>
            <person name="Klenk H.-P."/>
        </authorList>
    </citation>
    <scope>NUCLEOTIDE SEQUENCE [LARGE SCALE GENOMIC DNA]</scope>
    <source>
        <strain evidence="2 3">DSM 45043</strain>
    </source>
</reference>
<evidence type="ECO:0000256" key="1">
    <source>
        <dbReference type="SAM" id="Phobius"/>
    </source>
</evidence>
<dbReference type="EMBL" id="VFPO01000001">
    <property type="protein sequence ID" value="TQM67353.1"/>
    <property type="molecule type" value="Genomic_DNA"/>
</dbReference>
<gene>
    <name evidence="2" type="ORF">FHX41_0964</name>
</gene>
<keyword evidence="1" id="KW-0812">Transmembrane</keyword>